<name>D5BC77_ZUNPS</name>
<accession>D5BC77</accession>
<dbReference type="HOGENOM" id="CLU_3241832_0_0_10"/>
<proteinExistence type="predicted"/>
<dbReference type="AlphaFoldDB" id="D5BC77"/>
<keyword evidence="2" id="KW-1185">Reference proteome</keyword>
<protein>
    <submittedName>
        <fullName evidence="1">Uncharacterized protein</fullName>
    </submittedName>
</protein>
<evidence type="ECO:0000313" key="1">
    <source>
        <dbReference type="EMBL" id="ADF54703.1"/>
    </source>
</evidence>
<dbReference type="STRING" id="655815.ZPR_4401"/>
<sequence>MEINGGDGVTEAVFKFLGYAFQSYADDQARRIESGMPYRPGIL</sequence>
<reference evidence="1 2" key="1">
    <citation type="journal article" date="2010" name="BMC Genomics">
        <title>The complete genome of Zunongwangia profunda SM-A87 reveals its adaptation to the deep-sea environment and ecological role in sedimentary organic nitrogen degradation.</title>
        <authorList>
            <person name="Qin Q.L."/>
            <person name="Zhang X.Y."/>
            <person name="Wang X.M."/>
            <person name="Liu G.M."/>
            <person name="Chen X.L."/>
            <person name="Xie B.B."/>
            <person name="Dang H.Y."/>
            <person name="Zhou B.C."/>
            <person name="Yu J."/>
            <person name="Zhang Y.Z."/>
        </authorList>
    </citation>
    <scope>NUCLEOTIDE SEQUENCE [LARGE SCALE GENOMIC DNA]</scope>
    <source>
        <strain evidence="2">DSM 18752 / CCTCC AB 206139 / SM-A87</strain>
    </source>
</reference>
<organism evidence="1 2">
    <name type="scientific">Zunongwangia profunda (strain DSM 18752 / CCTCC AB 206139 / SM-A87)</name>
    <name type="common">Wangia profunda</name>
    <dbReference type="NCBI Taxonomy" id="655815"/>
    <lineage>
        <taxon>Bacteria</taxon>
        <taxon>Pseudomonadati</taxon>
        <taxon>Bacteroidota</taxon>
        <taxon>Flavobacteriia</taxon>
        <taxon>Flavobacteriales</taxon>
        <taxon>Flavobacteriaceae</taxon>
        <taxon>Zunongwangia</taxon>
    </lineage>
</organism>
<gene>
    <name evidence="1" type="ordered locus">ZPR_4401</name>
</gene>
<dbReference type="EMBL" id="CP001650">
    <property type="protein sequence ID" value="ADF54703.1"/>
    <property type="molecule type" value="Genomic_DNA"/>
</dbReference>
<dbReference type="KEGG" id="zpr:ZPR_4401"/>
<dbReference type="Proteomes" id="UP000001654">
    <property type="component" value="Chromosome"/>
</dbReference>
<evidence type="ECO:0000313" key="2">
    <source>
        <dbReference type="Proteomes" id="UP000001654"/>
    </source>
</evidence>